<dbReference type="GO" id="GO:0072344">
    <property type="term" value="P:rescue of stalled ribosome"/>
    <property type="evidence" value="ECO:0007669"/>
    <property type="project" value="InterPro"/>
</dbReference>
<feature type="region of interest" description="Disordered" evidence="1">
    <location>
        <begin position="303"/>
        <end position="349"/>
    </location>
</feature>
<feature type="domain" description="ZNF598/HEL2 C2H2 zinc finger" evidence="4">
    <location>
        <begin position="27"/>
        <end position="69"/>
    </location>
</feature>
<feature type="compositionally biased region" description="Polar residues" evidence="1">
    <location>
        <begin position="459"/>
        <end position="475"/>
    </location>
</feature>
<evidence type="ECO:0000259" key="4">
    <source>
        <dbReference type="Pfam" id="PF23230"/>
    </source>
</evidence>
<evidence type="ECO:0000313" key="6">
    <source>
        <dbReference type="Proteomes" id="UP001187531"/>
    </source>
</evidence>
<feature type="compositionally biased region" description="Basic and acidic residues" evidence="1">
    <location>
        <begin position="268"/>
        <end position="282"/>
    </location>
</feature>
<feature type="domain" description="ZNF598 C2H2 zinc finger" evidence="3">
    <location>
        <begin position="600"/>
        <end position="627"/>
    </location>
</feature>
<feature type="compositionally biased region" description="Polar residues" evidence="1">
    <location>
        <begin position="216"/>
        <end position="228"/>
    </location>
</feature>
<name>A0AA88HW97_ARTSF</name>
<feature type="compositionally biased region" description="Basic and acidic residues" evidence="1">
    <location>
        <begin position="113"/>
        <end position="126"/>
    </location>
</feature>
<evidence type="ECO:0008006" key="7">
    <source>
        <dbReference type="Google" id="ProtNLM"/>
    </source>
</evidence>
<feature type="region of interest" description="Disordered" evidence="1">
    <location>
        <begin position="92"/>
        <end position="186"/>
    </location>
</feature>
<evidence type="ECO:0000313" key="5">
    <source>
        <dbReference type="EMBL" id="KAK2711547.1"/>
    </source>
</evidence>
<feature type="compositionally biased region" description="Basic and acidic residues" evidence="1">
    <location>
        <begin position="92"/>
        <end position="102"/>
    </location>
</feature>
<gene>
    <name evidence="5" type="ORF">QYM36_012640</name>
</gene>
<feature type="compositionally biased region" description="Basic and acidic residues" evidence="1">
    <location>
        <begin position="449"/>
        <end position="458"/>
    </location>
</feature>
<feature type="region of interest" description="Disordered" evidence="1">
    <location>
        <begin position="216"/>
        <end position="235"/>
    </location>
</feature>
<dbReference type="Pfam" id="PF23208">
    <property type="entry name" value="zf_C2H2_ZNF598"/>
    <property type="match status" value="1"/>
</dbReference>
<sequence length="630" mass="70130">MIFAASLTVQDRVRFMEQVAVFRYQKFLNYNDLTDHFRKDHFLCEEGDCQRKESYTRVFRSEIDFKAHRTHNHIQGLGKAAAKQARTLELEFQLRPRNDNRGRGRGGTYRGGPRREREQVEERYREPSPVPPPASQIDVENNEEFPSLGNESGASGNGQQSAPRKVVPKNKMTVGSTSRNEEDFPSLGKPTVLVRLSSQDDSNVKIKVKQNYPQASTSSTISQTNTVKSAPGQPRAMVTRVSSTNNIKLQSSTPAGLQQDFPALPSTSKDEFRPQWGRKTEPKPMSHVIEVPKNDFPRLPSISAPPIKHIPPKKASSVNIPVQSGKAGIEPDRSKKKKSKMPIDEDRIDYSLPSDSLGIKIPKHIPNGDLGGSSNIGSKIQLISRADLVNNNQRKPVGKKPEFDDSEFPSLGPSNHVEPDRPFVKKVAEQKKKKQEQQYFNVKENQPPNDKHFGKVDSSRTSNGNRKSDITFTSSSGETFSVTSEIKVADAEPFTNMSNGAGHFVQPPSFGARNNALRDLIHELLGGDADALREFQDISKKFRSGAMSAKNYYELVQDLFGTSSFELVFSDLLVLLPDVSRQQELYEVHKGVSGAAQFTPCAVCGQILAPSDLKHHKVSHTLDNDFPSLN</sequence>
<dbReference type="AlphaFoldDB" id="A0AA88HW97"/>
<feature type="region of interest" description="Disordered" evidence="1">
    <location>
        <begin position="250"/>
        <end position="282"/>
    </location>
</feature>
<evidence type="ECO:0000259" key="2">
    <source>
        <dbReference type="Pfam" id="PF23202"/>
    </source>
</evidence>
<feature type="compositionally biased region" description="Polar residues" evidence="1">
    <location>
        <begin position="439"/>
        <end position="448"/>
    </location>
</feature>
<feature type="compositionally biased region" description="Polar residues" evidence="1">
    <location>
        <begin position="149"/>
        <end position="162"/>
    </location>
</feature>
<dbReference type="GO" id="GO:0016567">
    <property type="term" value="P:protein ubiquitination"/>
    <property type="evidence" value="ECO:0007669"/>
    <property type="project" value="TreeGrafter"/>
</dbReference>
<dbReference type="InterPro" id="IPR044288">
    <property type="entry name" value="ZNF598/HEL2"/>
</dbReference>
<feature type="domain" description="ZNF598/HEL2 PAH" evidence="2">
    <location>
        <begin position="512"/>
        <end position="590"/>
    </location>
</feature>
<reference evidence="5" key="1">
    <citation type="submission" date="2023-07" db="EMBL/GenBank/DDBJ databases">
        <title>Chromosome-level genome assembly of Artemia franciscana.</title>
        <authorList>
            <person name="Jo E."/>
        </authorList>
    </citation>
    <scope>NUCLEOTIDE SEQUENCE</scope>
    <source>
        <tissue evidence="5">Whole body</tissue>
    </source>
</reference>
<dbReference type="GO" id="GO:0061630">
    <property type="term" value="F:ubiquitin protein ligase activity"/>
    <property type="evidence" value="ECO:0007669"/>
    <property type="project" value="InterPro"/>
</dbReference>
<evidence type="ECO:0000259" key="3">
    <source>
        <dbReference type="Pfam" id="PF23208"/>
    </source>
</evidence>
<protein>
    <recommendedName>
        <fullName evidence="7">C2H2-type domain-containing protein</fullName>
    </recommendedName>
</protein>
<feature type="region of interest" description="Disordered" evidence="1">
    <location>
        <begin position="391"/>
        <end position="475"/>
    </location>
</feature>
<feature type="compositionally biased region" description="Low complexity" evidence="1">
    <location>
        <begin position="303"/>
        <end position="317"/>
    </location>
</feature>
<dbReference type="InterPro" id="IPR056437">
    <property type="entry name" value="Znf-C2H2_ZNF598/HEL2"/>
</dbReference>
<proteinExistence type="predicted"/>
<accession>A0AA88HW97</accession>
<dbReference type="PANTHER" id="PTHR22938">
    <property type="entry name" value="ZINC FINGER PROTEIN 598"/>
    <property type="match status" value="1"/>
</dbReference>
<feature type="compositionally biased region" description="Basic and acidic residues" evidence="1">
    <location>
        <begin position="417"/>
        <end position="430"/>
    </location>
</feature>
<organism evidence="5 6">
    <name type="scientific">Artemia franciscana</name>
    <name type="common">Brine shrimp</name>
    <name type="synonym">Artemia sanfranciscana</name>
    <dbReference type="NCBI Taxonomy" id="6661"/>
    <lineage>
        <taxon>Eukaryota</taxon>
        <taxon>Metazoa</taxon>
        <taxon>Ecdysozoa</taxon>
        <taxon>Arthropoda</taxon>
        <taxon>Crustacea</taxon>
        <taxon>Branchiopoda</taxon>
        <taxon>Anostraca</taxon>
        <taxon>Artemiidae</taxon>
        <taxon>Artemia</taxon>
    </lineage>
</organism>
<dbReference type="Pfam" id="PF23230">
    <property type="entry name" value="zf-C2H2_13"/>
    <property type="match status" value="1"/>
</dbReference>
<evidence type="ECO:0000256" key="1">
    <source>
        <dbReference type="SAM" id="MobiDB-lite"/>
    </source>
</evidence>
<dbReference type="Proteomes" id="UP001187531">
    <property type="component" value="Unassembled WGS sequence"/>
</dbReference>
<dbReference type="PANTHER" id="PTHR22938:SF0">
    <property type="entry name" value="E3 UBIQUITIN-PROTEIN LIGASE ZNF598"/>
    <property type="match status" value="1"/>
</dbReference>
<dbReference type="InterPro" id="IPR057634">
    <property type="entry name" value="PAH_ZNF598/HEL2"/>
</dbReference>
<dbReference type="Pfam" id="PF23202">
    <property type="entry name" value="PAH_ZNF598"/>
    <property type="match status" value="1"/>
</dbReference>
<dbReference type="EMBL" id="JAVRJZ010000016">
    <property type="protein sequence ID" value="KAK2711547.1"/>
    <property type="molecule type" value="Genomic_DNA"/>
</dbReference>
<comment type="caution">
    <text evidence="5">The sequence shown here is derived from an EMBL/GenBank/DDBJ whole genome shotgun (WGS) entry which is preliminary data.</text>
</comment>
<dbReference type="InterPro" id="IPR059042">
    <property type="entry name" value="Znf_C2H2_ZNF598"/>
</dbReference>
<keyword evidence="6" id="KW-1185">Reference proteome</keyword>
<dbReference type="GO" id="GO:0043022">
    <property type="term" value="F:ribosome binding"/>
    <property type="evidence" value="ECO:0007669"/>
    <property type="project" value="TreeGrafter"/>
</dbReference>